<dbReference type="GeneID" id="37027368"/>
<evidence type="ECO:0000256" key="1">
    <source>
        <dbReference type="SAM" id="SignalP"/>
    </source>
</evidence>
<organism evidence="2 3">
    <name type="scientific">Jaminaea rosea</name>
    <dbReference type="NCBI Taxonomy" id="1569628"/>
    <lineage>
        <taxon>Eukaryota</taxon>
        <taxon>Fungi</taxon>
        <taxon>Dikarya</taxon>
        <taxon>Basidiomycota</taxon>
        <taxon>Ustilaginomycotina</taxon>
        <taxon>Exobasidiomycetes</taxon>
        <taxon>Microstromatales</taxon>
        <taxon>Microstromatales incertae sedis</taxon>
        <taxon>Jaminaea</taxon>
    </lineage>
</organism>
<protein>
    <submittedName>
        <fullName evidence="2">Uncharacterized protein</fullName>
    </submittedName>
</protein>
<sequence>MMLLTHSLLLSFLLPLTTVPTAMANQAGYCRWIDSGAGHNSPHHANYTYYCDAVAKPFNDSHVVFDCSSLRVATWGFAGPSTLEIAAPCAPITGYSPVCAQQLARNRAMGADSHIALAGLRLQILGRLPGQRRAPSRQAHVQLLLLQRKR</sequence>
<proteinExistence type="predicted"/>
<accession>A0A316V2W6</accession>
<dbReference type="AlphaFoldDB" id="A0A316V2W6"/>
<dbReference type="EMBL" id="KZ819663">
    <property type="protein sequence ID" value="PWN29775.1"/>
    <property type="molecule type" value="Genomic_DNA"/>
</dbReference>
<evidence type="ECO:0000313" key="2">
    <source>
        <dbReference type="EMBL" id="PWN29775.1"/>
    </source>
</evidence>
<name>A0A316V2W6_9BASI</name>
<reference evidence="2 3" key="1">
    <citation type="journal article" date="2018" name="Mol. Biol. Evol.">
        <title>Broad Genomic Sampling Reveals a Smut Pathogenic Ancestry of the Fungal Clade Ustilaginomycotina.</title>
        <authorList>
            <person name="Kijpornyongpan T."/>
            <person name="Mondo S.J."/>
            <person name="Barry K."/>
            <person name="Sandor L."/>
            <person name="Lee J."/>
            <person name="Lipzen A."/>
            <person name="Pangilinan J."/>
            <person name="LaButti K."/>
            <person name="Hainaut M."/>
            <person name="Henrissat B."/>
            <person name="Grigoriev I.V."/>
            <person name="Spatafora J.W."/>
            <person name="Aime M.C."/>
        </authorList>
    </citation>
    <scope>NUCLEOTIDE SEQUENCE [LARGE SCALE GENOMIC DNA]</scope>
    <source>
        <strain evidence="2 3">MCA 5214</strain>
    </source>
</reference>
<dbReference type="Proteomes" id="UP000245884">
    <property type="component" value="Unassembled WGS sequence"/>
</dbReference>
<feature type="chain" id="PRO_5016334147" evidence="1">
    <location>
        <begin position="25"/>
        <end position="150"/>
    </location>
</feature>
<feature type="signal peptide" evidence="1">
    <location>
        <begin position="1"/>
        <end position="24"/>
    </location>
</feature>
<gene>
    <name evidence="2" type="ORF">BDZ90DRAFT_230623</name>
</gene>
<keyword evidence="1" id="KW-0732">Signal</keyword>
<dbReference type="RefSeq" id="XP_025364387.1">
    <property type="nucleotide sequence ID" value="XM_025505545.1"/>
</dbReference>
<evidence type="ECO:0000313" key="3">
    <source>
        <dbReference type="Proteomes" id="UP000245884"/>
    </source>
</evidence>
<keyword evidence="3" id="KW-1185">Reference proteome</keyword>